<dbReference type="Pfam" id="PF01992">
    <property type="entry name" value="vATP-synt_AC39"/>
    <property type="match status" value="1"/>
</dbReference>
<organism evidence="8 9">
    <name type="scientific">Piromyces finnis</name>
    <dbReference type="NCBI Taxonomy" id="1754191"/>
    <lineage>
        <taxon>Eukaryota</taxon>
        <taxon>Fungi</taxon>
        <taxon>Fungi incertae sedis</taxon>
        <taxon>Chytridiomycota</taxon>
        <taxon>Chytridiomycota incertae sedis</taxon>
        <taxon>Neocallimastigomycetes</taxon>
        <taxon>Neocallimastigales</taxon>
        <taxon>Neocallimastigaceae</taxon>
        <taxon>Piromyces</taxon>
    </lineage>
</organism>
<evidence type="ECO:0000256" key="6">
    <source>
        <dbReference type="ARBA" id="ARBA00059209"/>
    </source>
</evidence>
<dbReference type="FunFam" id="1.20.1690.10:FF:000001">
    <property type="entry name" value="V-type proton ATPase subunit"/>
    <property type="match status" value="1"/>
</dbReference>
<comment type="function">
    <text evidence="6">Subunit of the integral membrane V0 complex of vacuolar ATPase. Vacuolar ATPase is responsible for acidifying a variety of intracellular compartments in eukaryotic cells, thus providing most of the energy required for transport processes in the vacuolar system.</text>
</comment>
<dbReference type="GO" id="GO:0046961">
    <property type="term" value="F:proton-transporting ATPase activity, rotational mechanism"/>
    <property type="evidence" value="ECO:0007669"/>
    <property type="project" value="EnsemblFungi"/>
</dbReference>
<dbReference type="GO" id="GO:0000329">
    <property type="term" value="C:fungal-type vacuole membrane"/>
    <property type="evidence" value="ECO:0007669"/>
    <property type="project" value="EnsemblFungi"/>
</dbReference>
<evidence type="ECO:0000256" key="1">
    <source>
        <dbReference type="ARBA" id="ARBA00006709"/>
    </source>
</evidence>
<dbReference type="InterPro" id="IPR036079">
    <property type="entry name" value="ATPase_csu/dsu_sf"/>
</dbReference>
<comment type="similarity">
    <text evidence="1 7">Belongs to the V-ATPase V0D/AC39 subunit family.</text>
</comment>
<dbReference type="EMBL" id="MCFH01000092">
    <property type="protein sequence ID" value="ORX41318.1"/>
    <property type="molecule type" value="Genomic_DNA"/>
</dbReference>
<comment type="function">
    <text evidence="5 7">Subunit of the V0 complex of vacuolar(H+)-ATPase (V-ATPase), a multisubunit enzyme composed of a peripheral complex (V1) that hydrolyzes ATP and a membrane integral complex (V0) that translocates protons. V-ATPase is responsible for acidifying and maintaining the pH of intracellular compartments. This subunit is a non-integral membrane component of the membrane pore domain and is required for proper assembly of the V0 sector. Might be involved in the regulated assembly of V1 subunits onto the membrane sector or alternatively may prevent the passage of protons through V0 pores.</text>
</comment>
<dbReference type="OrthoDB" id="10250083at2759"/>
<keyword evidence="2 7" id="KW-0813">Transport</keyword>
<dbReference type="InterPro" id="IPR002843">
    <property type="entry name" value="ATPase_V0-cplx_csu/dsu"/>
</dbReference>
<dbReference type="GO" id="GO:0000220">
    <property type="term" value="C:vacuolar proton-transporting V-type ATPase, V0 domain"/>
    <property type="evidence" value="ECO:0007669"/>
    <property type="project" value="EnsemblFungi"/>
</dbReference>
<gene>
    <name evidence="8" type="ORF">BCR36DRAFT_588102</name>
</gene>
<dbReference type="InterPro" id="IPR044911">
    <property type="entry name" value="V-type_ATPase_csu/dsu_dom_3"/>
</dbReference>
<reference evidence="8 9" key="2">
    <citation type="submission" date="2016-08" db="EMBL/GenBank/DDBJ databases">
        <title>Pervasive Adenine N6-methylation of Active Genes in Fungi.</title>
        <authorList>
            <consortium name="DOE Joint Genome Institute"/>
            <person name="Mondo S.J."/>
            <person name="Dannebaum R.O."/>
            <person name="Kuo R.C."/>
            <person name="Labutti K."/>
            <person name="Haridas S."/>
            <person name="Kuo A."/>
            <person name="Salamov A."/>
            <person name="Ahrendt S.R."/>
            <person name="Lipzen A."/>
            <person name="Sullivan W."/>
            <person name="Andreopoulos W.B."/>
            <person name="Clum A."/>
            <person name="Lindquist E."/>
            <person name="Daum C."/>
            <person name="Ramamoorthy G.K."/>
            <person name="Gryganskyi A."/>
            <person name="Culley D."/>
            <person name="Magnuson J.K."/>
            <person name="James T.Y."/>
            <person name="O'Malley M.A."/>
            <person name="Stajich J.E."/>
            <person name="Spatafora J.W."/>
            <person name="Visel A."/>
            <person name="Grigoriev I.V."/>
        </authorList>
    </citation>
    <scope>NUCLEOTIDE SEQUENCE [LARGE SCALE GENOMIC DNA]</scope>
    <source>
        <strain evidence="9">finn</strain>
    </source>
</reference>
<sequence length="348" mass="40131">MEAINFNVDNGYLEAIVRGFKGGIINNNVYSNLTQCETLEDLKLQLSSTDYGNFLQNEPSPLSTSTISEKCLERLMDDFEYLRANSVEPLSTFLDYITYGYMIDNVILLITGTLHERDTHELLEKCHPLGAFESMPALCIATNVNELYNTVLIETPLAPYFEKCLSAEDLHEVDIEIIRNKLYKAYIEDFYNYCQKIGGPTGEVMGEILKFEADRRAINITINSFDTELSKEERTKLYPENGLLYPEGIAKLAKCDDIEQVKVALDTYHDYAAMFETGPNNSAEKSLEDKFFEREVLLNKRSFEQQFHFGQFYSYLKLKEQEIRNIVWIAECIAQNQKDKINNYIPIF</sequence>
<comment type="caution">
    <text evidence="8">The sequence shown here is derived from an EMBL/GenBank/DDBJ whole genome shotgun (WGS) entry which is preliminary data.</text>
</comment>
<dbReference type="FunFam" id="1.10.132.50:FF:000002">
    <property type="entry name" value="V-type proton ATPase subunit"/>
    <property type="match status" value="1"/>
</dbReference>
<dbReference type="FunFam" id="1.20.1690.10:FF:000003">
    <property type="entry name" value="V-type proton ATPase subunit"/>
    <property type="match status" value="1"/>
</dbReference>
<evidence type="ECO:0000256" key="4">
    <source>
        <dbReference type="ARBA" id="ARBA00023065"/>
    </source>
</evidence>
<dbReference type="InterPro" id="IPR035067">
    <property type="entry name" value="V-type_ATPase_csu/dsu"/>
</dbReference>
<proteinExistence type="inferred from homology"/>
<protein>
    <recommendedName>
        <fullName evidence="7">V-type proton ATPase subunit</fullName>
    </recommendedName>
</protein>
<accession>A0A1Y1UTH0</accession>
<reference evidence="8 9" key="1">
    <citation type="submission" date="2016-08" db="EMBL/GenBank/DDBJ databases">
        <title>Genomes of anaerobic fungi encode conserved fungal cellulosomes for biomass hydrolysis.</title>
        <authorList>
            <consortium name="DOE Joint Genome Institute"/>
            <person name="Haitjema C.H."/>
            <person name="Gilmore S.P."/>
            <person name="Henske J.K."/>
            <person name="Solomon K.V."/>
            <person name="De Groot R."/>
            <person name="Kuo A."/>
            <person name="Mondo S.J."/>
            <person name="Salamov A.A."/>
            <person name="Labutti K."/>
            <person name="Zhao Z."/>
            <person name="Chiniquy J."/>
            <person name="Barry K."/>
            <person name="Brewer H.M."/>
            <person name="Purvine S.O."/>
            <person name="Wright A.T."/>
            <person name="Boxma B."/>
            <person name="Van Alen T."/>
            <person name="Hackstein J.H."/>
            <person name="Baker S.E."/>
            <person name="Grigoriev I.V."/>
            <person name="O'Malley M.A."/>
        </authorList>
    </citation>
    <scope>NUCLEOTIDE SEQUENCE [LARGE SCALE GENOMIC DNA]</scope>
    <source>
        <strain evidence="9">finn</strain>
    </source>
</reference>
<evidence type="ECO:0000313" key="8">
    <source>
        <dbReference type="EMBL" id="ORX41318.1"/>
    </source>
</evidence>
<dbReference type="GO" id="GO:0007034">
    <property type="term" value="P:vacuolar transport"/>
    <property type="evidence" value="ECO:0007669"/>
    <property type="project" value="EnsemblFungi"/>
</dbReference>
<evidence type="ECO:0000313" key="9">
    <source>
        <dbReference type="Proteomes" id="UP000193719"/>
    </source>
</evidence>
<dbReference type="AlphaFoldDB" id="A0A1Y1UTH0"/>
<evidence type="ECO:0000256" key="3">
    <source>
        <dbReference type="ARBA" id="ARBA00022781"/>
    </source>
</evidence>
<name>A0A1Y1UTH0_9FUNG</name>
<dbReference type="SUPFAM" id="SSF103486">
    <property type="entry name" value="V-type ATP synthase subunit C"/>
    <property type="match status" value="1"/>
</dbReference>
<dbReference type="Proteomes" id="UP000193719">
    <property type="component" value="Unassembled WGS sequence"/>
</dbReference>
<keyword evidence="3 7" id="KW-0375">Hydrogen ion transport</keyword>
<dbReference type="STRING" id="1754191.A0A1Y1UTH0"/>
<dbReference type="Gene3D" id="1.10.132.50">
    <property type="entry name" value="ATP synthase (C/AC39) subunit, domain 3"/>
    <property type="match status" value="1"/>
</dbReference>
<dbReference type="PIRSF" id="PIRSF018497">
    <property type="entry name" value="V-ATP_synth_D"/>
    <property type="match status" value="1"/>
</dbReference>
<comment type="subunit">
    <text evidence="7">V-ATPase is a heteromultimeric enzyme made up of two complexes: the ATP-hydrolytic V1 complex and the proton translocation V0 complex.</text>
</comment>
<evidence type="ECO:0000256" key="2">
    <source>
        <dbReference type="ARBA" id="ARBA00022448"/>
    </source>
</evidence>
<dbReference type="PANTHER" id="PTHR11028">
    <property type="entry name" value="VACUOLAR ATP SYNTHASE SUBUNIT AC39"/>
    <property type="match status" value="1"/>
</dbReference>
<keyword evidence="4 7" id="KW-0406">Ion transport</keyword>
<evidence type="ECO:0000256" key="7">
    <source>
        <dbReference type="PIRNR" id="PIRNR018497"/>
    </source>
</evidence>
<dbReference type="InterPro" id="IPR016727">
    <property type="entry name" value="ATPase_V0-cplx_dsu"/>
</dbReference>
<evidence type="ECO:0000256" key="5">
    <source>
        <dbReference type="ARBA" id="ARBA00059115"/>
    </source>
</evidence>
<dbReference type="Gene3D" id="1.20.1690.10">
    <property type="entry name" value="V-type ATP synthase subunit C domain"/>
    <property type="match status" value="2"/>
</dbReference>
<keyword evidence="9" id="KW-1185">Reference proteome</keyword>